<gene>
    <name evidence="3" type="ORF">RxyAA322_07470</name>
</gene>
<dbReference type="AlphaFoldDB" id="A0A510HJW1"/>
<proteinExistence type="predicted"/>
<evidence type="ECO:0000259" key="2">
    <source>
        <dbReference type="Pfam" id="PF22802"/>
    </source>
</evidence>
<keyword evidence="1" id="KW-0175">Coiled coil</keyword>
<accession>A0A510HJW1</accession>
<dbReference type="OrthoDB" id="5182641at2"/>
<evidence type="ECO:0000256" key="1">
    <source>
        <dbReference type="SAM" id="Coils"/>
    </source>
</evidence>
<reference evidence="3" key="1">
    <citation type="journal article" date="2019" name="Microbiol. Resour. Announc.">
        <title>Complete Genome Sequence of Rubrobacter xylanophilus Strain AA3-22, Isolated from Arima Onsen in Japan.</title>
        <authorList>
            <person name="Tomariguchi N."/>
            <person name="Miyazaki K."/>
        </authorList>
    </citation>
    <scope>NUCLEOTIDE SEQUENCE [LARGE SCALE GENOMIC DNA]</scope>
    <source>
        <strain evidence="3">AA3-22</strain>
    </source>
</reference>
<sequence length="84" mass="9460">MDERSGGFDWEGAVDLTALSVEELRRELAALEAEEREVSRRRRLLHGRIDLLRAELVRRGEAALSPEELARVLTERDSSGGECP</sequence>
<dbReference type="Proteomes" id="UP000318065">
    <property type="component" value="Chromosome"/>
</dbReference>
<name>A0A510HJW1_9ACTN</name>
<feature type="domain" description="RsiG-like" evidence="2">
    <location>
        <begin position="11"/>
        <end position="73"/>
    </location>
</feature>
<dbReference type="InterPro" id="IPR055209">
    <property type="entry name" value="RsiG-like_dom"/>
</dbReference>
<protein>
    <recommendedName>
        <fullName evidence="2">RsiG-like domain-containing protein</fullName>
    </recommendedName>
</protein>
<dbReference type="RefSeq" id="WP_143526984.1">
    <property type="nucleotide sequence ID" value="NZ_AP019791.1"/>
</dbReference>
<organism evidence="3 4">
    <name type="scientific">Rubrobacter xylanophilus</name>
    <dbReference type="NCBI Taxonomy" id="49319"/>
    <lineage>
        <taxon>Bacteria</taxon>
        <taxon>Bacillati</taxon>
        <taxon>Actinomycetota</taxon>
        <taxon>Rubrobacteria</taxon>
        <taxon>Rubrobacterales</taxon>
        <taxon>Rubrobacteraceae</taxon>
        <taxon>Rubrobacter</taxon>
    </lineage>
</organism>
<dbReference type="EMBL" id="AP019791">
    <property type="protein sequence ID" value="BBL78893.1"/>
    <property type="molecule type" value="Genomic_DNA"/>
</dbReference>
<dbReference type="Pfam" id="PF22802">
    <property type="entry name" value="RsiG"/>
    <property type="match status" value="1"/>
</dbReference>
<feature type="coiled-coil region" evidence="1">
    <location>
        <begin position="14"/>
        <end position="41"/>
    </location>
</feature>
<evidence type="ECO:0000313" key="3">
    <source>
        <dbReference type="EMBL" id="BBL78893.1"/>
    </source>
</evidence>
<keyword evidence="4" id="KW-1185">Reference proteome</keyword>
<evidence type="ECO:0000313" key="4">
    <source>
        <dbReference type="Proteomes" id="UP000318065"/>
    </source>
</evidence>